<evidence type="ECO:0000313" key="3">
    <source>
        <dbReference type="Proteomes" id="UP000030747"/>
    </source>
</evidence>
<protein>
    <submittedName>
        <fullName evidence="2">Uncharacterized protein</fullName>
    </submittedName>
</protein>
<feature type="compositionally biased region" description="Low complexity" evidence="1">
    <location>
        <begin position="315"/>
        <end position="357"/>
    </location>
</feature>
<organism evidence="2 3">
    <name type="scientific">Eimeria tenella</name>
    <name type="common">Coccidian parasite</name>
    <dbReference type="NCBI Taxonomy" id="5802"/>
    <lineage>
        <taxon>Eukaryota</taxon>
        <taxon>Sar</taxon>
        <taxon>Alveolata</taxon>
        <taxon>Apicomplexa</taxon>
        <taxon>Conoidasida</taxon>
        <taxon>Coccidia</taxon>
        <taxon>Eucoccidiorida</taxon>
        <taxon>Eimeriorina</taxon>
        <taxon>Eimeriidae</taxon>
        <taxon>Eimeria</taxon>
    </lineage>
</organism>
<proteinExistence type="predicted"/>
<dbReference type="OrthoDB" id="354944at2759"/>
<gene>
    <name evidence="2" type="ORF">ETH_00004085</name>
</gene>
<keyword evidence="3" id="KW-1185">Reference proteome</keyword>
<feature type="region of interest" description="Disordered" evidence="1">
    <location>
        <begin position="397"/>
        <end position="416"/>
    </location>
</feature>
<dbReference type="VEuPathDB" id="ToxoDB:ETH2_0622600"/>
<feature type="compositionally biased region" description="Low complexity" evidence="1">
    <location>
        <begin position="401"/>
        <end position="412"/>
    </location>
</feature>
<sequence>MPAYEALAVSPAISTATEGEKTQEVSSASVPAALFAAATDVSPASGSRLCVLLPTEGIKPGKSVASYNAEIPGDMESVHPKTSATTLSWTVSESEDKDLKWLAEGEHNSLRTPRGCRLRQSSRLPENTYCSADYEGSEPETNDTATENGSSRDSIRVQVFEKLQQQREQQEWEVQQALERQASSLRQQLASLRRQLKAQQQESLLQQELLQQRESALQAAAAEAAQLRTREQQLRQEREALRRAHAELQTEVQQEQLSARSQRASAALEWAKKLTQERETFAAQLQALQSSKEACADSAKKLHEEVLQLRQQLRAAAASHHSAAAASGGSNRSLHQQIQQQQQQQQQQQGSGIQGQSDKQAAPGSGINKVMSLPQTPRGSSSGLPMLPLASPRMLRMHLSQQQQQQQQQQRQSSEIQTLPSLADELQSIALSSSNGCSSNGPLTKQLHEQQQAQMVAGDFIDLEAGLNGSSAAPSDDCCTKQLNAFTRLLLFLWSPFLECPKRNRARRDSL</sequence>
<dbReference type="AlphaFoldDB" id="U6L0J2"/>
<evidence type="ECO:0000313" key="2">
    <source>
        <dbReference type="EMBL" id="CDJ42099.1"/>
    </source>
</evidence>
<name>U6L0J2_EIMTE</name>
<reference evidence="2" key="1">
    <citation type="submission" date="2013-10" db="EMBL/GenBank/DDBJ databases">
        <title>Genomic analysis of the causative agents of coccidiosis in chickens.</title>
        <authorList>
            <person name="Reid A.J."/>
            <person name="Blake D."/>
            <person name="Billington K."/>
            <person name="Browne H."/>
            <person name="Dunn M."/>
            <person name="Hung S."/>
            <person name="Kawahara F."/>
            <person name="Miranda-Saavedra D."/>
            <person name="Mourier T."/>
            <person name="Nagra H."/>
            <person name="Otto T.D."/>
            <person name="Rawlings N."/>
            <person name="Sanchez A."/>
            <person name="Sanders M."/>
            <person name="Subramaniam C."/>
            <person name="Tay Y."/>
            <person name="Dear P."/>
            <person name="Doerig C."/>
            <person name="Gruber A."/>
            <person name="Parkinson J."/>
            <person name="Shirley M."/>
            <person name="Wan K.L."/>
            <person name="Berriman M."/>
            <person name="Tomley F."/>
            <person name="Pain A."/>
        </authorList>
    </citation>
    <scope>NUCLEOTIDE SEQUENCE [LARGE SCALE GENOMIC DNA]</scope>
    <source>
        <strain evidence="2">Houghton</strain>
    </source>
</reference>
<evidence type="ECO:0000256" key="1">
    <source>
        <dbReference type="SAM" id="MobiDB-lite"/>
    </source>
</evidence>
<feature type="region of interest" description="Disordered" evidence="1">
    <location>
        <begin position="313"/>
        <end position="388"/>
    </location>
</feature>
<reference evidence="2" key="2">
    <citation type="submission" date="2013-10" db="EMBL/GenBank/DDBJ databases">
        <authorList>
            <person name="Aslett M."/>
        </authorList>
    </citation>
    <scope>NUCLEOTIDE SEQUENCE [LARGE SCALE GENOMIC DNA]</scope>
    <source>
        <strain evidence="2">Houghton</strain>
    </source>
</reference>
<feature type="region of interest" description="Disordered" evidence="1">
    <location>
        <begin position="129"/>
        <end position="154"/>
    </location>
</feature>
<feature type="compositionally biased region" description="Polar residues" evidence="1">
    <location>
        <begin position="373"/>
        <end position="383"/>
    </location>
</feature>
<dbReference type="EMBL" id="HG675689">
    <property type="protein sequence ID" value="CDJ42099.1"/>
    <property type="molecule type" value="Genomic_DNA"/>
</dbReference>
<dbReference type="Proteomes" id="UP000030747">
    <property type="component" value="Unassembled WGS sequence"/>
</dbReference>
<dbReference type="VEuPathDB" id="ToxoDB:ETH_00004085"/>
<accession>U6L0J2</accession>
<dbReference type="RefSeq" id="XP_013232849.1">
    <property type="nucleotide sequence ID" value="XM_013377395.1"/>
</dbReference>
<dbReference type="GeneID" id="25250025"/>
<dbReference type="OMA" id="FEDPCIS"/>
<feature type="compositionally biased region" description="Polar residues" evidence="1">
    <location>
        <begin position="142"/>
        <end position="152"/>
    </location>
</feature>